<dbReference type="AlphaFoldDB" id="X1N916"/>
<protein>
    <submittedName>
        <fullName evidence="1">Uncharacterized protein</fullName>
    </submittedName>
</protein>
<organism evidence="1">
    <name type="scientific">marine sediment metagenome</name>
    <dbReference type="NCBI Taxonomy" id="412755"/>
    <lineage>
        <taxon>unclassified sequences</taxon>
        <taxon>metagenomes</taxon>
        <taxon>ecological metagenomes</taxon>
    </lineage>
</organism>
<sequence>MAGMLLSDAATPNIAIPSVYLMQPQVMFLPTVESR</sequence>
<proteinExistence type="predicted"/>
<evidence type="ECO:0000313" key="1">
    <source>
        <dbReference type="EMBL" id="GAI40482.1"/>
    </source>
</evidence>
<feature type="non-terminal residue" evidence="1">
    <location>
        <position position="35"/>
    </location>
</feature>
<comment type="caution">
    <text evidence="1">The sequence shown here is derived from an EMBL/GenBank/DDBJ whole genome shotgun (WGS) entry which is preliminary data.</text>
</comment>
<reference evidence="1" key="1">
    <citation type="journal article" date="2014" name="Front. Microbiol.">
        <title>High frequency of phylogenetically diverse reductive dehalogenase-homologous genes in deep subseafloor sedimentary metagenomes.</title>
        <authorList>
            <person name="Kawai M."/>
            <person name="Futagami T."/>
            <person name="Toyoda A."/>
            <person name="Takaki Y."/>
            <person name="Nishi S."/>
            <person name="Hori S."/>
            <person name="Arai W."/>
            <person name="Tsubouchi T."/>
            <person name="Morono Y."/>
            <person name="Uchiyama I."/>
            <person name="Ito T."/>
            <person name="Fujiyama A."/>
            <person name="Inagaki F."/>
            <person name="Takami H."/>
        </authorList>
    </citation>
    <scope>NUCLEOTIDE SEQUENCE</scope>
    <source>
        <strain evidence="1">Expedition CK06-06</strain>
    </source>
</reference>
<accession>X1N916</accession>
<name>X1N916_9ZZZZ</name>
<dbReference type="EMBL" id="BARV01033009">
    <property type="protein sequence ID" value="GAI40482.1"/>
    <property type="molecule type" value="Genomic_DNA"/>
</dbReference>
<gene>
    <name evidence="1" type="ORF">S06H3_51953</name>
</gene>